<dbReference type="Proteomes" id="UP000019132">
    <property type="component" value="Unassembled WGS sequence"/>
</dbReference>
<dbReference type="InterPro" id="IPR000225">
    <property type="entry name" value="Armadillo"/>
</dbReference>
<protein>
    <recommendedName>
        <fullName evidence="4">Armadillo repeat-containing domain-containing protein</fullName>
    </recommendedName>
</protein>
<dbReference type="VEuPathDB" id="FungiDB:PYU1_G011539"/>
<dbReference type="SUPFAM" id="SSF48371">
    <property type="entry name" value="ARM repeat"/>
    <property type="match status" value="1"/>
</dbReference>
<dbReference type="SMART" id="SM00185">
    <property type="entry name" value="ARM"/>
    <property type="match status" value="5"/>
</dbReference>
<dbReference type="InterPro" id="IPR016024">
    <property type="entry name" value="ARM-type_fold"/>
</dbReference>
<dbReference type="PANTHER" id="PTHR23315">
    <property type="entry name" value="U BOX DOMAIN-CONTAINING"/>
    <property type="match status" value="1"/>
</dbReference>
<reference evidence="3" key="1">
    <citation type="journal article" date="2010" name="Genome Biol.">
        <title>Genome sequence of the necrotrophic plant pathogen Pythium ultimum reveals original pathogenicity mechanisms and effector repertoire.</title>
        <authorList>
            <person name="Levesque C.A."/>
            <person name="Brouwer H."/>
            <person name="Cano L."/>
            <person name="Hamilton J.P."/>
            <person name="Holt C."/>
            <person name="Huitema E."/>
            <person name="Raffaele S."/>
            <person name="Robideau G.P."/>
            <person name="Thines M."/>
            <person name="Win J."/>
            <person name="Zerillo M.M."/>
            <person name="Beakes G.W."/>
            <person name="Boore J.L."/>
            <person name="Busam D."/>
            <person name="Dumas B."/>
            <person name="Ferriera S."/>
            <person name="Fuerstenberg S.I."/>
            <person name="Gachon C.M."/>
            <person name="Gaulin E."/>
            <person name="Govers F."/>
            <person name="Grenville-Briggs L."/>
            <person name="Horner N."/>
            <person name="Hostetler J."/>
            <person name="Jiang R.H."/>
            <person name="Johnson J."/>
            <person name="Krajaejun T."/>
            <person name="Lin H."/>
            <person name="Meijer H.J."/>
            <person name="Moore B."/>
            <person name="Morris P."/>
            <person name="Phuntmart V."/>
            <person name="Puiu D."/>
            <person name="Shetty J."/>
            <person name="Stajich J.E."/>
            <person name="Tripathy S."/>
            <person name="Wawra S."/>
            <person name="van West P."/>
            <person name="Whitty B.R."/>
            <person name="Coutinho P.M."/>
            <person name="Henrissat B."/>
            <person name="Martin F."/>
            <person name="Thomas P.D."/>
            <person name="Tyler B.M."/>
            <person name="De Vries R.P."/>
            <person name="Kamoun S."/>
            <person name="Yandell M."/>
            <person name="Tisserat N."/>
            <person name="Buell C.R."/>
        </authorList>
    </citation>
    <scope>NUCLEOTIDE SEQUENCE</scope>
    <source>
        <strain evidence="3">DAOM:BR144</strain>
    </source>
</reference>
<name>K3X2W6_GLOUD</name>
<evidence type="ECO:0008006" key="4">
    <source>
        <dbReference type="Google" id="ProtNLM"/>
    </source>
</evidence>
<dbReference type="HOGENOM" id="CLU_060868_0_0_1"/>
<organism evidence="2 3">
    <name type="scientific">Globisporangium ultimum (strain ATCC 200006 / CBS 805.95 / DAOM BR144)</name>
    <name type="common">Pythium ultimum</name>
    <dbReference type="NCBI Taxonomy" id="431595"/>
    <lineage>
        <taxon>Eukaryota</taxon>
        <taxon>Sar</taxon>
        <taxon>Stramenopiles</taxon>
        <taxon>Oomycota</taxon>
        <taxon>Peronosporomycetes</taxon>
        <taxon>Pythiales</taxon>
        <taxon>Pythiaceae</taxon>
        <taxon>Globisporangium</taxon>
    </lineage>
</organism>
<keyword evidence="3" id="KW-1185">Reference proteome</keyword>
<evidence type="ECO:0000256" key="1">
    <source>
        <dbReference type="PROSITE-ProRule" id="PRU00259"/>
    </source>
</evidence>
<dbReference type="Gene3D" id="1.25.10.10">
    <property type="entry name" value="Leucine-rich Repeat Variant"/>
    <property type="match status" value="2"/>
</dbReference>
<dbReference type="PROSITE" id="PS50176">
    <property type="entry name" value="ARM_REPEAT"/>
    <property type="match status" value="1"/>
</dbReference>
<dbReference type="eggNOG" id="KOG0167">
    <property type="taxonomic scope" value="Eukaryota"/>
</dbReference>
<dbReference type="AlphaFoldDB" id="K3X2W6"/>
<evidence type="ECO:0000313" key="3">
    <source>
        <dbReference type="Proteomes" id="UP000019132"/>
    </source>
</evidence>
<dbReference type="EMBL" id="GL376571">
    <property type="status" value="NOT_ANNOTATED_CDS"/>
    <property type="molecule type" value="Genomic_DNA"/>
</dbReference>
<dbReference type="InParanoid" id="K3X2W6"/>
<sequence length="277" mass="29060">MPLTSDSITSDHTSYAEALMALAWKNAPNQAEIVRLGAIPPPVSLLRYGDTLTKRVTAEALRNLASSSNRDQMVQNDAIPALITVLQQEHDPAAIGFATWTLGELSKENGGAIFPLLVNLLRHNDGVITPSAAHVFASLASPASSYQSAIVRVGAIPLLVGLLKSARDDATHAAATLTLARLAAKVPENRVLIAQEGAIPLFVGLLKKDGTHGNTQRDVAKALATVAWSTSANQYQIARLGGVSLLVGLLRAGNAETKPFAALATDKLTDGNPAIQT</sequence>
<feature type="repeat" description="ARM" evidence="1">
    <location>
        <begin position="154"/>
        <end position="197"/>
    </location>
</feature>
<dbReference type="PANTHER" id="PTHR23315:SF7">
    <property type="entry name" value="U-BOX DOMAIN-CONTAINING PROTEIN 4"/>
    <property type="match status" value="1"/>
</dbReference>
<dbReference type="InterPro" id="IPR011989">
    <property type="entry name" value="ARM-like"/>
</dbReference>
<proteinExistence type="predicted"/>
<reference evidence="2" key="3">
    <citation type="submission" date="2015-02" db="UniProtKB">
        <authorList>
            <consortium name="EnsemblProtists"/>
        </authorList>
    </citation>
    <scope>IDENTIFICATION</scope>
    <source>
        <strain evidence="2">DAOM BR144</strain>
    </source>
</reference>
<dbReference type="EnsemblProtists" id="PYU1_T011565">
    <property type="protein sequence ID" value="PYU1_T011565"/>
    <property type="gene ID" value="PYU1_G011539"/>
</dbReference>
<dbReference type="Pfam" id="PF00514">
    <property type="entry name" value="Arm"/>
    <property type="match status" value="1"/>
</dbReference>
<accession>K3X2W6</accession>
<reference evidence="3" key="2">
    <citation type="submission" date="2010-04" db="EMBL/GenBank/DDBJ databases">
        <authorList>
            <person name="Buell R."/>
            <person name="Hamilton J."/>
            <person name="Hostetler J."/>
        </authorList>
    </citation>
    <scope>NUCLEOTIDE SEQUENCE [LARGE SCALE GENOMIC DNA]</scope>
    <source>
        <strain evidence="3">DAOM:BR144</strain>
    </source>
</reference>
<dbReference type="STRING" id="431595.K3X2W6"/>
<evidence type="ECO:0000313" key="2">
    <source>
        <dbReference type="EnsemblProtists" id="PYU1_T011565"/>
    </source>
</evidence>